<dbReference type="RefSeq" id="XP_018333769.1">
    <property type="nucleotide sequence ID" value="XM_018478267.2"/>
</dbReference>
<feature type="transmembrane region" description="Helical" evidence="1">
    <location>
        <begin position="224"/>
        <end position="242"/>
    </location>
</feature>
<dbReference type="FunCoup" id="A0A1W4XCN4">
    <property type="interactions" value="70"/>
</dbReference>
<name>A0A1W4XCN4_AGRPL</name>
<dbReference type="CTD" id="40756"/>
<dbReference type="PANTHER" id="PTHR21879:SF10">
    <property type="entry name" value="LP14110P"/>
    <property type="match status" value="1"/>
</dbReference>
<dbReference type="OrthoDB" id="8196390at2759"/>
<accession>A0A1W4XCN4</accession>
<sequence length="332" mass="38008">MFHSTKWLFLVTGVSLIALRSAHEREQRVFKDDEGPRQGRDLLDWIGLGTGPDVDPYLAKANAECLNGDLAECFKSRALQSLDDFFDKPVYYLTENARITRMPESQLRSVAREPYEFSEAPRSDEPEWDQLVKFVLRKVERFMKSSAIEVKFNDEVTERGRYSPRFIDEIADEIDVIEDKKDSYFKRKQLKKLFIPMLIILKLFKLKLLLFLPLILGLASFKKLLGFLAIVIPGLIGFFKLCKPHLQSSFSQSGFAPHYSSGGIGFQPHYRDPQPTFLTDEHSYYNHDKGLAFKEDPQELAYSGYSHYRNSGGDVAAIGNENTSKKSILPDS</sequence>
<evidence type="ECO:0000256" key="1">
    <source>
        <dbReference type="SAM" id="Phobius"/>
    </source>
</evidence>
<feature type="transmembrane region" description="Helical" evidence="1">
    <location>
        <begin position="193"/>
        <end position="218"/>
    </location>
</feature>
<dbReference type="AlphaFoldDB" id="A0A1W4XCN4"/>
<gene>
    <name evidence="4" type="primary">LOC108742907</name>
</gene>
<feature type="signal peptide" evidence="2">
    <location>
        <begin position="1"/>
        <end position="22"/>
    </location>
</feature>
<dbReference type="InParanoid" id="A0A1W4XCN4"/>
<reference evidence="4" key="1">
    <citation type="submission" date="2025-08" db="UniProtKB">
        <authorList>
            <consortium name="RefSeq"/>
        </authorList>
    </citation>
    <scope>IDENTIFICATION</scope>
    <source>
        <tissue evidence="4">Entire body</tissue>
    </source>
</reference>
<dbReference type="Proteomes" id="UP000192223">
    <property type="component" value="Unplaced"/>
</dbReference>
<organism evidence="3 4">
    <name type="scientific">Agrilus planipennis</name>
    <name type="common">Emerald ash borer</name>
    <name type="synonym">Agrilus marcopoli</name>
    <dbReference type="NCBI Taxonomy" id="224129"/>
    <lineage>
        <taxon>Eukaryota</taxon>
        <taxon>Metazoa</taxon>
        <taxon>Ecdysozoa</taxon>
        <taxon>Arthropoda</taxon>
        <taxon>Hexapoda</taxon>
        <taxon>Insecta</taxon>
        <taxon>Pterygota</taxon>
        <taxon>Neoptera</taxon>
        <taxon>Endopterygota</taxon>
        <taxon>Coleoptera</taxon>
        <taxon>Polyphaga</taxon>
        <taxon>Elateriformia</taxon>
        <taxon>Buprestoidea</taxon>
        <taxon>Buprestidae</taxon>
        <taxon>Agrilinae</taxon>
        <taxon>Agrilus</taxon>
    </lineage>
</organism>
<keyword evidence="1" id="KW-0472">Membrane</keyword>
<feature type="chain" id="PRO_5010739224" evidence="2">
    <location>
        <begin position="23"/>
        <end position="332"/>
    </location>
</feature>
<protein>
    <submittedName>
        <fullName evidence="4">Uncharacterized protein LOC108742907</fullName>
    </submittedName>
</protein>
<dbReference type="Pfam" id="PF07898">
    <property type="entry name" value="DUF1676"/>
    <property type="match status" value="1"/>
</dbReference>
<proteinExistence type="predicted"/>
<dbReference type="GeneID" id="108742907"/>
<evidence type="ECO:0000313" key="4">
    <source>
        <dbReference type="RefSeq" id="XP_018333769.1"/>
    </source>
</evidence>
<dbReference type="PANTHER" id="PTHR21879">
    <property type="entry name" value="FI03362P-RELATED-RELATED"/>
    <property type="match status" value="1"/>
</dbReference>
<keyword evidence="3" id="KW-1185">Reference proteome</keyword>
<dbReference type="KEGG" id="apln:108742907"/>
<dbReference type="InterPro" id="IPR012464">
    <property type="entry name" value="DUF1676"/>
</dbReference>
<evidence type="ECO:0000256" key="2">
    <source>
        <dbReference type="SAM" id="SignalP"/>
    </source>
</evidence>
<keyword evidence="1" id="KW-0812">Transmembrane</keyword>
<dbReference type="GO" id="GO:0016020">
    <property type="term" value="C:membrane"/>
    <property type="evidence" value="ECO:0007669"/>
    <property type="project" value="TreeGrafter"/>
</dbReference>
<evidence type="ECO:0000313" key="3">
    <source>
        <dbReference type="Proteomes" id="UP000192223"/>
    </source>
</evidence>
<keyword evidence="2" id="KW-0732">Signal</keyword>
<keyword evidence="1" id="KW-1133">Transmembrane helix</keyword>